<dbReference type="AlphaFoldDB" id="A0A7W9LG20"/>
<evidence type="ECO:0000313" key="2">
    <source>
        <dbReference type="EMBL" id="MBB5782486.1"/>
    </source>
</evidence>
<gene>
    <name evidence="2" type="ORF">HD596_009242</name>
</gene>
<proteinExistence type="predicted"/>
<protein>
    <submittedName>
        <fullName evidence="2">Uncharacterized protein</fullName>
    </submittedName>
</protein>
<organism evidence="2 3">
    <name type="scientific">Nonomuraea jabiensis</name>
    <dbReference type="NCBI Taxonomy" id="882448"/>
    <lineage>
        <taxon>Bacteria</taxon>
        <taxon>Bacillati</taxon>
        <taxon>Actinomycetota</taxon>
        <taxon>Actinomycetes</taxon>
        <taxon>Streptosporangiales</taxon>
        <taxon>Streptosporangiaceae</taxon>
        <taxon>Nonomuraea</taxon>
    </lineage>
</organism>
<comment type="caution">
    <text evidence="2">The sequence shown here is derived from an EMBL/GenBank/DDBJ whole genome shotgun (WGS) entry which is preliminary data.</text>
</comment>
<keyword evidence="3" id="KW-1185">Reference proteome</keyword>
<evidence type="ECO:0000313" key="3">
    <source>
        <dbReference type="Proteomes" id="UP000579153"/>
    </source>
</evidence>
<evidence type="ECO:0000256" key="1">
    <source>
        <dbReference type="SAM" id="MobiDB-lite"/>
    </source>
</evidence>
<feature type="region of interest" description="Disordered" evidence="1">
    <location>
        <begin position="1"/>
        <end position="32"/>
    </location>
</feature>
<sequence>MGRVTRMNGVRARGALPGQAELEPPRPVRAPR</sequence>
<name>A0A7W9LG20_9ACTN</name>
<reference evidence="2 3" key="1">
    <citation type="submission" date="2020-08" db="EMBL/GenBank/DDBJ databases">
        <title>Sequencing the genomes of 1000 actinobacteria strains.</title>
        <authorList>
            <person name="Klenk H.-P."/>
        </authorList>
    </citation>
    <scope>NUCLEOTIDE SEQUENCE [LARGE SCALE GENOMIC DNA]</scope>
    <source>
        <strain evidence="2 3">DSM 45507</strain>
    </source>
</reference>
<accession>A0A7W9LG20</accession>
<dbReference type="Proteomes" id="UP000579153">
    <property type="component" value="Unassembled WGS sequence"/>
</dbReference>
<dbReference type="EMBL" id="JACHMB010000001">
    <property type="protein sequence ID" value="MBB5782486.1"/>
    <property type="molecule type" value="Genomic_DNA"/>
</dbReference>